<dbReference type="Proteomes" id="UP000197138">
    <property type="component" value="Unassembled WGS sequence"/>
</dbReference>
<feature type="region of interest" description="Disordered" evidence="1">
    <location>
        <begin position="34"/>
        <end position="64"/>
    </location>
</feature>
<feature type="region of interest" description="Disordered" evidence="1">
    <location>
        <begin position="138"/>
        <end position="183"/>
    </location>
</feature>
<evidence type="ECO:0000313" key="5">
    <source>
        <dbReference type="Proteomes" id="UP000233551"/>
    </source>
</evidence>
<dbReference type="PANTHER" id="PTHR33922:SF2">
    <property type="entry name" value="OS07G0589600 PROTEIN"/>
    <property type="match status" value="1"/>
</dbReference>
<organism evidence="2 4">
    <name type="scientific">Punica granatum</name>
    <name type="common">Pomegranate</name>
    <dbReference type="NCBI Taxonomy" id="22663"/>
    <lineage>
        <taxon>Eukaryota</taxon>
        <taxon>Viridiplantae</taxon>
        <taxon>Streptophyta</taxon>
        <taxon>Embryophyta</taxon>
        <taxon>Tracheophyta</taxon>
        <taxon>Spermatophyta</taxon>
        <taxon>Magnoliopsida</taxon>
        <taxon>eudicotyledons</taxon>
        <taxon>Gunneridae</taxon>
        <taxon>Pentapetalae</taxon>
        <taxon>rosids</taxon>
        <taxon>malvids</taxon>
        <taxon>Myrtales</taxon>
        <taxon>Lythraceae</taxon>
        <taxon>Punica</taxon>
    </lineage>
</organism>
<dbReference type="EMBL" id="MTKT01002011">
    <property type="protein sequence ID" value="OWM82119.1"/>
    <property type="molecule type" value="Genomic_DNA"/>
</dbReference>
<evidence type="ECO:0000313" key="2">
    <source>
        <dbReference type="EMBL" id="OWM82119.1"/>
    </source>
</evidence>
<dbReference type="Proteomes" id="UP000233551">
    <property type="component" value="Unassembled WGS sequence"/>
</dbReference>
<feature type="compositionally biased region" description="Low complexity" evidence="1">
    <location>
        <begin position="138"/>
        <end position="151"/>
    </location>
</feature>
<evidence type="ECO:0000313" key="3">
    <source>
        <dbReference type="EMBL" id="PKI41237.1"/>
    </source>
</evidence>
<protein>
    <recommendedName>
        <fullName evidence="6">Membrane-associated kinase regulator 1</fullName>
    </recommendedName>
</protein>
<name>A0A218XBQ3_PUNGR</name>
<accession>A0A218XBQ3</accession>
<dbReference type="PANTHER" id="PTHR33922">
    <property type="entry name" value="OS01G0888066 PROTEIN-RELATED"/>
    <property type="match status" value="1"/>
</dbReference>
<keyword evidence="5" id="KW-1185">Reference proteome</keyword>
<evidence type="ECO:0008006" key="6">
    <source>
        <dbReference type="Google" id="ProtNLM"/>
    </source>
</evidence>
<feature type="region of interest" description="Disordered" evidence="1">
    <location>
        <begin position="233"/>
        <end position="264"/>
    </location>
</feature>
<reference evidence="2" key="2">
    <citation type="submission" date="2017-06" db="EMBL/GenBank/DDBJ databases">
        <title>The pomegranate genome and the genomics of punicalagin biosynthesis.</title>
        <authorList>
            <person name="Xu C."/>
        </authorList>
    </citation>
    <scope>NUCLEOTIDE SEQUENCE [LARGE SCALE GENOMIC DNA]</scope>
    <source>
        <tissue evidence="2">Fresh leaf</tissue>
    </source>
</reference>
<dbReference type="GeneID" id="116206825"/>
<dbReference type="EMBL" id="PGOL01003425">
    <property type="protein sequence ID" value="PKI41237.1"/>
    <property type="molecule type" value="Genomic_DNA"/>
</dbReference>
<evidence type="ECO:0000256" key="1">
    <source>
        <dbReference type="SAM" id="MobiDB-lite"/>
    </source>
</evidence>
<sequence length="357" mass="40091">MAKYWSGRNQEEEEEEEEALSLCDLPINLVKTEETHQLIRESSEDGGGGEEKEGSSNKTCEREEPEFDFGWWGNNRASVSSESHMCAADELFFKGQLLPLRLSLSSENGLVYRSMSRSESMDHGSVSRFIGSRSSSIGSYHSSSSSSTNSSFATNRGDHQKPPFRNHNSHTHPSPKPQSLNAPFAPYRQASLRSTQSHNNRFSLWDFFRTGLVRTPATDIELRDLKFRRKHSVISRNNSNSSTNSNSNSNAQSNSPSKRTGQSRSLFNRNVGGLLGVNCKCSVETVPLNAATTKADLVFQKRRTSSSVEEKLLHNDSKKTKTNTMKKKKKKMKQKQAMSRQRTSEWLKELSLSHATS</sequence>
<evidence type="ECO:0000313" key="4">
    <source>
        <dbReference type="Proteomes" id="UP000197138"/>
    </source>
</evidence>
<feature type="region of interest" description="Disordered" evidence="1">
    <location>
        <begin position="303"/>
        <end position="357"/>
    </location>
</feature>
<gene>
    <name evidence="2" type="ORF">CDL15_Pgr001693</name>
    <name evidence="3" type="ORF">CRG98_038349</name>
</gene>
<feature type="region of interest" description="Disordered" evidence="1">
    <location>
        <begin position="1"/>
        <end position="21"/>
    </location>
</feature>
<reference evidence="3 5" key="3">
    <citation type="submission" date="2017-11" db="EMBL/GenBank/DDBJ databases">
        <title>De-novo sequencing of pomegranate (Punica granatum L.) genome.</title>
        <authorList>
            <person name="Akparov Z."/>
            <person name="Amiraslanov A."/>
            <person name="Hajiyeva S."/>
            <person name="Abbasov M."/>
            <person name="Kaur K."/>
            <person name="Hamwieh A."/>
            <person name="Solovyev V."/>
            <person name="Salamov A."/>
            <person name="Braich B."/>
            <person name="Kosarev P."/>
            <person name="Mahmoud A."/>
            <person name="Hajiyev E."/>
            <person name="Babayeva S."/>
            <person name="Izzatullayeva V."/>
            <person name="Mammadov A."/>
            <person name="Mammadov A."/>
            <person name="Sharifova S."/>
            <person name="Ojaghi J."/>
            <person name="Eynullazada K."/>
            <person name="Bayramov B."/>
            <person name="Abdulazimova A."/>
            <person name="Shahmuradov I."/>
        </authorList>
    </citation>
    <scope>NUCLEOTIDE SEQUENCE [LARGE SCALE GENOMIC DNA]</scope>
    <source>
        <strain evidence="3">AG2017</strain>
        <strain evidence="5">cv. AG2017</strain>
        <tissue evidence="3">Leaf</tissue>
    </source>
</reference>
<reference evidence="4" key="1">
    <citation type="journal article" date="2017" name="Plant J.">
        <title>The pomegranate (Punica granatum L.) genome and the genomics of punicalagin biosynthesis.</title>
        <authorList>
            <person name="Qin G."/>
            <person name="Xu C."/>
            <person name="Ming R."/>
            <person name="Tang H."/>
            <person name="Guyot R."/>
            <person name="Kramer E.M."/>
            <person name="Hu Y."/>
            <person name="Yi X."/>
            <person name="Qi Y."/>
            <person name="Xu X."/>
            <person name="Gao Z."/>
            <person name="Pan H."/>
            <person name="Jian J."/>
            <person name="Tian Y."/>
            <person name="Yue Z."/>
            <person name="Xu Y."/>
        </authorList>
    </citation>
    <scope>NUCLEOTIDE SEQUENCE [LARGE SCALE GENOMIC DNA]</scope>
    <source>
        <strain evidence="4">cv. Dabenzi</strain>
    </source>
</reference>
<feature type="compositionally biased region" description="Basic residues" evidence="1">
    <location>
        <begin position="320"/>
        <end position="334"/>
    </location>
</feature>
<feature type="compositionally biased region" description="Basic and acidic residues" evidence="1">
    <location>
        <begin position="308"/>
        <end position="319"/>
    </location>
</feature>
<dbReference type="STRING" id="22663.A0A218XBQ3"/>
<feature type="compositionally biased region" description="Basic and acidic residues" evidence="1">
    <location>
        <begin position="34"/>
        <end position="62"/>
    </location>
</feature>
<feature type="compositionally biased region" description="Low complexity" evidence="1">
    <location>
        <begin position="234"/>
        <end position="257"/>
    </location>
</feature>
<proteinExistence type="predicted"/>
<dbReference type="OrthoDB" id="778913at2759"/>
<comment type="caution">
    <text evidence="2">The sequence shown here is derived from an EMBL/GenBank/DDBJ whole genome shotgun (WGS) entry which is preliminary data.</text>
</comment>
<dbReference type="AlphaFoldDB" id="A0A218XBQ3"/>